<sequence length="444" mass="44839">MERITPLAKILAEANGIEWQNLRGTGEGGMVVEQDILQYLSRIMSGEEEPPSTPVDAPPPDWNGEDLSGAMFNADMLKGAGVDADIAAFVEQTRPAAQPQPQVPTSFTSEPLTADEFELEDVPQVAQTQVAQAQETQRPAPAPAPSAAPAASAAAGLGSLLSRLYKNDRAGDSPAPTAATPATGISEVAAPSIPAPSVSAPSIPAPAIETPKPAAPTVLPDVPAPVATPAARQPDFTPAPVAPAASAPAPVARVNTAPIPAVPASTAPAPAAPASTAPATPIPGGQAAPSAATWFGVYLRRDADMRAAQDLAGQLGEALEQDVPLALLVARAAQRHAGLLGLGSVALDGGQGGQGARTVREGAIREVLGGLQSSVSGTPDLLVVDAAAHGLDDLHYPHTLTLSVGRVQGGRASLSLNGQADTAQAAQFLARVAETLEKPIVLVL</sequence>
<keyword evidence="5" id="KW-1185">Reference proteome</keyword>
<feature type="region of interest" description="Disordered" evidence="2">
    <location>
        <begin position="127"/>
        <end position="151"/>
    </location>
</feature>
<evidence type="ECO:0000259" key="3">
    <source>
        <dbReference type="PROSITE" id="PS51826"/>
    </source>
</evidence>
<dbReference type="Gene3D" id="4.10.320.10">
    <property type="entry name" value="E3-binding domain"/>
    <property type="match status" value="1"/>
</dbReference>
<dbReference type="EMBL" id="JBHUMK010000019">
    <property type="protein sequence ID" value="MFD2608807.1"/>
    <property type="molecule type" value="Genomic_DNA"/>
</dbReference>
<dbReference type="Pfam" id="PF02817">
    <property type="entry name" value="E3_binding"/>
    <property type="match status" value="1"/>
</dbReference>
<dbReference type="PROSITE" id="PS51826">
    <property type="entry name" value="PSBD"/>
    <property type="match status" value="1"/>
</dbReference>
<evidence type="ECO:0000313" key="5">
    <source>
        <dbReference type="Proteomes" id="UP001597475"/>
    </source>
</evidence>
<dbReference type="SUPFAM" id="SSF47005">
    <property type="entry name" value="Peripheral subunit-binding domain of 2-oxo acid dehydrogenase complex"/>
    <property type="match status" value="1"/>
</dbReference>
<reference evidence="5" key="1">
    <citation type="journal article" date="2019" name="Int. J. Syst. Evol. Microbiol.">
        <title>The Global Catalogue of Microorganisms (GCM) 10K type strain sequencing project: providing services to taxonomists for standard genome sequencing and annotation.</title>
        <authorList>
            <consortium name="The Broad Institute Genomics Platform"/>
            <consortium name="The Broad Institute Genome Sequencing Center for Infectious Disease"/>
            <person name="Wu L."/>
            <person name="Ma J."/>
        </authorList>
    </citation>
    <scope>NUCLEOTIDE SEQUENCE [LARGE SCALE GENOMIC DNA]</scope>
    <source>
        <strain evidence="5">KCTC 33842</strain>
    </source>
</reference>
<proteinExistence type="inferred from homology"/>
<name>A0ABW5P0N1_9DEIO</name>
<evidence type="ECO:0000256" key="2">
    <source>
        <dbReference type="SAM" id="MobiDB-lite"/>
    </source>
</evidence>
<comment type="similarity">
    <text evidence="1">Belongs to the 2-oxoacid dehydrogenase family.</text>
</comment>
<gene>
    <name evidence="4" type="ORF">ACFSR9_05040</name>
</gene>
<protein>
    <submittedName>
        <fullName evidence="4">E3 binding domain-containing protein</fullName>
    </submittedName>
</protein>
<feature type="domain" description="Peripheral subunit-binding (PSBD)" evidence="3">
    <location>
        <begin position="3"/>
        <end position="40"/>
    </location>
</feature>
<evidence type="ECO:0000313" key="4">
    <source>
        <dbReference type="EMBL" id="MFD2608807.1"/>
    </source>
</evidence>
<organism evidence="4 5">
    <name type="scientific">Deinococcus taklimakanensis</name>
    <dbReference type="NCBI Taxonomy" id="536443"/>
    <lineage>
        <taxon>Bacteria</taxon>
        <taxon>Thermotogati</taxon>
        <taxon>Deinococcota</taxon>
        <taxon>Deinococci</taxon>
        <taxon>Deinococcales</taxon>
        <taxon>Deinococcaceae</taxon>
        <taxon>Deinococcus</taxon>
    </lineage>
</organism>
<dbReference type="InterPro" id="IPR036625">
    <property type="entry name" value="E3-bd_dom_sf"/>
</dbReference>
<dbReference type="Proteomes" id="UP001597475">
    <property type="component" value="Unassembled WGS sequence"/>
</dbReference>
<comment type="caution">
    <text evidence="4">The sequence shown here is derived from an EMBL/GenBank/DDBJ whole genome shotgun (WGS) entry which is preliminary data.</text>
</comment>
<dbReference type="InterPro" id="IPR004167">
    <property type="entry name" value="PSBD"/>
</dbReference>
<accession>A0ABW5P0N1</accession>
<dbReference type="RefSeq" id="WP_386843659.1">
    <property type="nucleotide sequence ID" value="NZ_JBHUMK010000019.1"/>
</dbReference>
<feature type="compositionally biased region" description="Low complexity" evidence="2">
    <location>
        <begin position="127"/>
        <end position="139"/>
    </location>
</feature>
<evidence type="ECO:0000256" key="1">
    <source>
        <dbReference type="ARBA" id="ARBA00007317"/>
    </source>
</evidence>